<feature type="active site" evidence="10">
    <location>
        <position position="166"/>
    </location>
</feature>
<evidence type="ECO:0000256" key="12">
    <source>
        <dbReference type="RuleBase" id="RU361263"/>
    </source>
</evidence>
<dbReference type="GO" id="GO:0016052">
    <property type="term" value="P:carbohydrate catabolic process"/>
    <property type="evidence" value="ECO:0007669"/>
    <property type="project" value="TreeGrafter"/>
</dbReference>
<dbReference type="PRINTS" id="PR00129">
    <property type="entry name" value="CUTINASE"/>
</dbReference>
<feature type="chain" id="PRO_5005147913" description="Cutinase" evidence="12">
    <location>
        <begin position="19"/>
        <end position="197"/>
    </location>
</feature>
<evidence type="ECO:0000256" key="8">
    <source>
        <dbReference type="ARBA" id="ARBA00023157"/>
    </source>
</evidence>
<comment type="function">
    <text evidence="12">Catalyzes the hydrolysis of complex carboxylic polyesters found in the cell wall of plants. Degrades cutin, a macromolecule that forms the structure of the plant cuticle.</text>
</comment>
<evidence type="ECO:0000256" key="2">
    <source>
        <dbReference type="ARBA" id="ARBA00007534"/>
    </source>
</evidence>
<dbReference type="EMBL" id="HG764406">
    <property type="protein sequence ID" value="CDJ79835.1"/>
    <property type="molecule type" value="Genomic_DNA"/>
</dbReference>
<evidence type="ECO:0000256" key="1">
    <source>
        <dbReference type="ARBA" id="ARBA00004613"/>
    </source>
</evidence>
<evidence type="ECO:0000256" key="4">
    <source>
        <dbReference type="ARBA" id="ARBA00022487"/>
    </source>
</evidence>
<evidence type="ECO:0000256" key="10">
    <source>
        <dbReference type="PIRSR" id="PIRSR611150-1"/>
    </source>
</evidence>
<evidence type="ECO:0000313" key="13">
    <source>
        <dbReference type="EMBL" id="CDJ79835.1"/>
    </source>
</evidence>
<dbReference type="PANTHER" id="PTHR48250">
    <property type="entry name" value="CUTINASE 2-RELATED"/>
    <property type="match status" value="1"/>
</dbReference>
<dbReference type="EC" id="3.1.1.74" evidence="3 12"/>
<dbReference type="SMART" id="SM01110">
    <property type="entry name" value="Cutinase"/>
    <property type="match status" value="1"/>
</dbReference>
<feature type="disulfide bond" evidence="11">
    <location>
        <begin position="28"/>
        <end position="103"/>
    </location>
</feature>
<evidence type="ECO:0000256" key="5">
    <source>
        <dbReference type="ARBA" id="ARBA00022525"/>
    </source>
</evidence>
<feature type="signal peptide" evidence="12">
    <location>
        <begin position="1"/>
        <end position="18"/>
    </location>
</feature>
<name>U6NLE3_LEUGO</name>
<keyword evidence="8 11" id="KW-1015">Disulfide bond</keyword>
<organism evidence="13">
    <name type="scientific">Leucoagaricus gongylophorus</name>
    <name type="common">Leaf-cutting ant fungus</name>
    <name type="synonym">Rozites gongylophorus</name>
    <dbReference type="NCBI Taxonomy" id="79220"/>
    <lineage>
        <taxon>Eukaryota</taxon>
        <taxon>Fungi</taxon>
        <taxon>Dikarya</taxon>
        <taxon>Basidiomycota</taxon>
        <taxon>Agaricomycotina</taxon>
        <taxon>Agaricomycetes</taxon>
        <taxon>Agaricomycetidae</taxon>
        <taxon>Agaricales</taxon>
        <taxon>Agaricineae</taxon>
        <taxon>Agaricaceae</taxon>
        <taxon>Leucoagaricus</taxon>
    </lineage>
</organism>
<dbReference type="InterPro" id="IPR029058">
    <property type="entry name" value="AB_hydrolase_fold"/>
</dbReference>
<dbReference type="Gene3D" id="3.40.50.1820">
    <property type="entry name" value="alpha/beta hydrolase"/>
    <property type="match status" value="1"/>
</dbReference>
<evidence type="ECO:0000256" key="7">
    <source>
        <dbReference type="ARBA" id="ARBA00022801"/>
    </source>
</evidence>
<dbReference type="Pfam" id="PF01083">
    <property type="entry name" value="Cutinase"/>
    <property type="match status" value="1"/>
</dbReference>
<comment type="catalytic activity">
    <reaction evidence="9 12">
        <text>cutin + H2O = cutin monomers.</text>
        <dbReference type="EC" id="3.1.1.74"/>
    </reaction>
</comment>
<dbReference type="InterPro" id="IPR043580">
    <property type="entry name" value="CUTINASE_1"/>
</dbReference>
<proteinExistence type="inferred from homology"/>
<keyword evidence="7 12" id="KW-0378">Hydrolase</keyword>
<dbReference type="PROSITE" id="PS00155">
    <property type="entry name" value="CUTINASE_1"/>
    <property type="match status" value="1"/>
</dbReference>
<dbReference type="InterPro" id="IPR000675">
    <property type="entry name" value="Cutinase/axe"/>
</dbReference>
<gene>
    <name evidence="13" type="primary">cut1</name>
</gene>
<dbReference type="InterPro" id="IPR043579">
    <property type="entry name" value="CUTINASE_2"/>
</dbReference>
<accession>U6NLE3</accession>
<dbReference type="PROSITE" id="PS00931">
    <property type="entry name" value="CUTINASE_2"/>
    <property type="match status" value="1"/>
</dbReference>
<evidence type="ECO:0000256" key="3">
    <source>
        <dbReference type="ARBA" id="ARBA00013095"/>
    </source>
</evidence>
<feature type="active site" description="Nucleophile" evidence="10">
    <location>
        <position position="114"/>
    </location>
</feature>
<sequence length="197" mass="19926">MLFKASLLVTVLSALAYAAPPMESRQACADVTVIFARGTGEVLPIGTVVGPPFEIALQGAIGGRSLAFIGVEYAASIGGFLEGGDPVGARMMAADVTSAANSCPNTQIVMSGYSQGAQLVHLSAGQIPSTVQNRVAAVVVFGDPDNGQGFPGVLNGRSITFCSIDDLICQGGDIILPAHLSYGANAGDAATFVASHL</sequence>
<keyword evidence="5 12" id="KW-0964">Secreted</keyword>
<reference evidence="13" key="1">
    <citation type="submission" date="2013-10" db="EMBL/GenBank/DDBJ databases">
        <title>The fungal symbiont of Acromyrmex leaf-cutting ants expresses the full spectrum of genes to degrade cellulose and other plant cell wall polysaccharides.</title>
        <authorList>
            <person name="Grell M.N."/>
            <person name="Linde T."/>
            <person name="Nygaard S."/>
            <person name="Nielsen K.L."/>
            <person name="Boomsma J.J."/>
            <person name="Lange L."/>
        </authorList>
    </citation>
    <scope>NUCLEOTIDE SEQUENCE</scope>
    <source>
        <strain evidence="13">Ae322</strain>
    </source>
</reference>
<dbReference type="InterPro" id="IPR011150">
    <property type="entry name" value="Cutinase_monf"/>
</dbReference>
<comment type="subcellular location">
    <subcellularLocation>
        <location evidence="1 12">Secreted</location>
    </subcellularLocation>
</comment>
<comment type="similarity">
    <text evidence="2 12">Belongs to the cutinase family.</text>
</comment>
<keyword evidence="6 12" id="KW-0732">Signal</keyword>
<protein>
    <recommendedName>
        <fullName evidence="3 12">Cutinase</fullName>
        <ecNumber evidence="3 12">3.1.1.74</ecNumber>
    </recommendedName>
</protein>
<feature type="disulfide bond" evidence="11">
    <location>
        <begin position="162"/>
        <end position="169"/>
    </location>
</feature>
<dbReference type="GO" id="GO:0050525">
    <property type="term" value="F:cutinase activity"/>
    <property type="evidence" value="ECO:0007669"/>
    <property type="project" value="UniProtKB-UniRule"/>
</dbReference>
<dbReference type="PANTHER" id="PTHR48250:SF1">
    <property type="entry name" value="CUTINASE"/>
    <property type="match status" value="1"/>
</dbReference>
<dbReference type="AlphaFoldDB" id="U6NLE3"/>
<feature type="active site" description="Proton donor/acceptor" evidence="10">
    <location>
        <position position="179"/>
    </location>
</feature>
<keyword evidence="4 12" id="KW-0719">Serine esterase</keyword>
<evidence type="ECO:0000256" key="6">
    <source>
        <dbReference type="ARBA" id="ARBA00022729"/>
    </source>
</evidence>
<dbReference type="SUPFAM" id="SSF53474">
    <property type="entry name" value="alpha/beta-Hydrolases"/>
    <property type="match status" value="1"/>
</dbReference>
<dbReference type="GO" id="GO:0005576">
    <property type="term" value="C:extracellular region"/>
    <property type="evidence" value="ECO:0007669"/>
    <property type="project" value="UniProtKB-SubCell"/>
</dbReference>
<evidence type="ECO:0000256" key="11">
    <source>
        <dbReference type="PIRSR" id="PIRSR611150-2"/>
    </source>
</evidence>
<evidence type="ECO:0000256" key="9">
    <source>
        <dbReference type="ARBA" id="ARBA00034045"/>
    </source>
</evidence>